<dbReference type="EMBL" id="CP050124">
    <property type="protein sequence ID" value="QIP41783.1"/>
    <property type="molecule type" value="Genomic_DNA"/>
</dbReference>
<gene>
    <name evidence="1" type="ORF">G9444_4540</name>
</gene>
<sequence length="146" mass="16383">MSDSTGAHRQVFAKSRGIHRYLLRSDVTTFNRMTQHPTRDRPYFGIAIFELGKNDGVGCFYREDCYLIWAGDPAEAQSKFERKAGEQEYPLGASDDQSYVKLAHLVDLAPVSEAVHTGTADLYSRHFSNIAAYRTFETLLGGDSIL</sequence>
<proteinExistence type="predicted"/>
<protein>
    <recommendedName>
        <fullName evidence="3">DUF4288 domain-containing protein</fullName>
    </recommendedName>
</protein>
<dbReference type="AlphaFoldDB" id="A0A6G9CXL4"/>
<evidence type="ECO:0000313" key="2">
    <source>
        <dbReference type="Proteomes" id="UP000502345"/>
    </source>
</evidence>
<dbReference type="Proteomes" id="UP000502345">
    <property type="component" value="Chromosome"/>
</dbReference>
<evidence type="ECO:0008006" key="3">
    <source>
        <dbReference type="Google" id="ProtNLM"/>
    </source>
</evidence>
<name>A0A6G9CXL4_RHOER</name>
<accession>A0A6G9CXL4</accession>
<evidence type="ECO:0000313" key="1">
    <source>
        <dbReference type="EMBL" id="QIP41783.1"/>
    </source>
</evidence>
<organism evidence="1 2">
    <name type="scientific">Rhodococcus erythropolis</name>
    <name type="common">Arthrobacter picolinophilus</name>
    <dbReference type="NCBI Taxonomy" id="1833"/>
    <lineage>
        <taxon>Bacteria</taxon>
        <taxon>Bacillati</taxon>
        <taxon>Actinomycetota</taxon>
        <taxon>Actinomycetes</taxon>
        <taxon>Mycobacteriales</taxon>
        <taxon>Nocardiaceae</taxon>
        <taxon>Rhodococcus</taxon>
        <taxon>Rhodococcus erythropolis group</taxon>
    </lineage>
</organism>
<reference evidence="1 2" key="1">
    <citation type="submission" date="2020-03" db="EMBL/GenBank/DDBJ databases">
        <title>Screen low temperature-resistant strains for efficient degradation of petroleum hydrocarbons under the low temperature.</title>
        <authorList>
            <person name="Wang Y."/>
            <person name="Chen J."/>
        </authorList>
    </citation>
    <scope>NUCLEOTIDE SEQUENCE [LARGE SCALE GENOMIC DNA]</scope>
    <source>
        <strain evidence="1 2">KB1</strain>
    </source>
</reference>